<dbReference type="GO" id="GO:0043683">
    <property type="term" value="P:type IV pilus assembly"/>
    <property type="evidence" value="ECO:0007669"/>
    <property type="project" value="InterPro"/>
</dbReference>
<proteinExistence type="predicted"/>
<keyword evidence="1" id="KW-0812">Transmembrane</keyword>
<feature type="transmembrane region" description="Helical" evidence="1">
    <location>
        <begin position="21"/>
        <end position="39"/>
    </location>
</feature>
<reference evidence="2 3" key="1">
    <citation type="submission" date="2020-08" db="EMBL/GenBank/DDBJ databases">
        <title>Genomic Encyclopedia of Type Strains, Phase III (KMG-III): the genomes of soil and plant-associated and newly described type strains.</title>
        <authorList>
            <person name="Whitman W."/>
        </authorList>
    </citation>
    <scope>NUCLEOTIDE SEQUENCE [LARGE SCALE GENOMIC DNA]</scope>
    <source>
        <strain evidence="2 3">CECT 8571</strain>
    </source>
</reference>
<evidence type="ECO:0000256" key="1">
    <source>
        <dbReference type="SAM" id="Phobius"/>
    </source>
</evidence>
<dbReference type="EMBL" id="JACHXZ010000005">
    <property type="protein sequence ID" value="MBB3170123.1"/>
    <property type="molecule type" value="Genomic_DNA"/>
</dbReference>
<gene>
    <name evidence="2" type="ORF">FHS30_003340</name>
</gene>
<dbReference type="InterPro" id="IPR012902">
    <property type="entry name" value="N_methyl_site"/>
</dbReference>
<dbReference type="Pfam" id="PF07963">
    <property type="entry name" value="N_methyl"/>
    <property type="match status" value="1"/>
</dbReference>
<keyword evidence="1" id="KW-0472">Membrane</keyword>
<keyword evidence="3" id="KW-1185">Reference proteome</keyword>
<dbReference type="Pfam" id="PF16074">
    <property type="entry name" value="PilW"/>
    <property type="match status" value="1"/>
</dbReference>
<dbReference type="RefSeq" id="WP_183911621.1">
    <property type="nucleotide sequence ID" value="NZ_JACHXZ010000005.1"/>
</dbReference>
<sequence>MTFKQIATSHARQAGFSLIEIMIALGLSATLLFGVLQIFDANKQSGNLQQAYAEVQESGRIATEFIARDIRMADYWGCAPDSDSIYDHLDASDPDYAAMAGDLVGKDAIEGEDDIPAAPVKQINSITVKPATDTITLRGSLPMSGVKIVDPYMVEVSATIHLSIAPGVSVPKGAILMVSDCTGADRFSNTANNALNLATATTLKKVNLGHNTGSIGAGMVDNAIKKMSHTYTAGAQISTPFERTYFVGQNPSASWSLYRVDKGVASEIVRNVDDLQFSYGEDTNNDGSVDVYRDADVVADMDNVLAIKLSVATVSEGNITNASAGTFAPLERTYSLTINIRNRTL</sequence>
<dbReference type="AlphaFoldDB" id="A0A839UQR4"/>
<dbReference type="NCBIfam" id="TIGR02532">
    <property type="entry name" value="IV_pilin_GFxxxE"/>
    <property type="match status" value="1"/>
</dbReference>
<organism evidence="2 3">
    <name type="scientific">Simiduia aestuariiviva</name>
    <dbReference type="NCBI Taxonomy" id="1510459"/>
    <lineage>
        <taxon>Bacteria</taxon>
        <taxon>Pseudomonadati</taxon>
        <taxon>Pseudomonadota</taxon>
        <taxon>Gammaproteobacteria</taxon>
        <taxon>Cellvibrionales</taxon>
        <taxon>Cellvibrionaceae</taxon>
        <taxon>Simiduia</taxon>
    </lineage>
</organism>
<protein>
    <submittedName>
        <fullName evidence="2">Type IV pilus assembly protein PilW</fullName>
    </submittedName>
</protein>
<dbReference type="PROSITE" id="PS00409">
    <property type="entry name" value="PROKAR_NTER_METHYL"/>
    <property type="match status" value="1"/>
</dbReference>
<accession>A0A839UQR4</accession>
<evidence type="ECO:0000313" key="2">
    <source>
        <dbReference type="EMBL" id="MBB3170123.1"/>
    </source>
</evidence>
<name>A0A839UQR4_9GAMM</name>
<keyword evidence="1" id="KW-1133">Transmembrane helix</keyword>
<comment type="caution">
    <text evidence="2">The sequence shown here is derived from an EMBL/GenBank/DDBJ whole genome shotgun (WGS) entry which is preliminary data.</text>
</comment>
<dbReference type="InterPro" id="IPR032092">
    <property type="entry name" value="PilW"/>
</dbReference>
<evidence type="ECO:0000313" key="3">
    <source>
        <dbReference type="Proteomes" id="UP000559987"/>
    </source>
</evidence>
<dbReference type="Proteomes" id="UP000559987">
    <property type="component" value="Unassembled WGS sequence"/>
</dbReference>